<name>A0A133UDS8_9EURY</name>
<gene>
    <name evidence="1" type="ORF">AKJ64_03595</name>
</gene>
<feature type="non-terminal residue" evidence="1">
    <location>
        <position position="1"/>
    </location>
</feature>
<organism evidence="1 2">
    <name type="scientific">candidate division MSBL1 archaeon SCGC-AAA259E17</name>
    <dbReference type="NCBI Taxonomy" id="1698263"/>
    <lineage>
        <taxon>Archaea</taxon>
        <taxon>Methanobacteriati</taxon>
        <taxon>Methanobacteriota</taxon>
        <taxon>candidate division MSBL1</taxon>
    </lineage>
</organism>
<protein>
    <submittedName>
        <fullName evidence="1">Uncharacterized protein</fullName>
    </submittedName>
</protein>
<proteinExistence type="predicted"/>
<dbReference type="EMBL" id="LHXN01000065">
    <property type="protein sequence ID" value="KXA92256.1"/>
    <property type="molecule type" value="Genomic_DNA"/>
</dbReference>
<sequence>NNSKLGSVNSSLNSPNTDLTLSGTLEIFSIDKNPESKDIQAFSGGVGENKALYKWTKKLSTRVH</sequence>
<keyword evidence="2" id="KW-1185">Reference proteome</keyword>
<comment type="caution">
    <text evidence="1">The sequence shown here is derived from an EMBL/GenBank/DDBJ whole genome shotgun (WGS) entry which is preliminary data.</text>
</comment>
<accession>A0A133UDS8</accession>
<evidence type="ECO:0000313" key="1">
    <source>
        <dbReference type="EMBL" id="KXA92256.1"/>
    </source>
</evidence>
<dbReference type="Proteomes" id="UP000070373">
    <property type="component" value="Unassembled WGS sequence"/>
</dbReference>
<evidence type="ECO:0000313" key="2">
    <source>
        <dbReference type="Proteomes" id="UP000070373"/>
    </source>
</evidence>
<dbReference type="AlphaFoldDB" id="A0A133UDS8"/>
<reference evidence="1 2" key="1">
    <citation type="journal article" date="2016" name="Sci. Rep.">
        <title>Metabolic traits of an uncultured archaeal lineage -MSBL1- from brine pools of the Red Sea.</title>
        <authorList>
            <person name="Mwirichia R."/>
            <person name="Alam I."/>
            <person name="Rashid M."/>
            <person name="Vinu M."/>
            <person name="Ba-Alawi W."/>
            <person name="Anthony Kamau A."/>
            <person name="Kamanda Ngugi D."/>
            <person name="Goker M."/>
            <person name="Klenk H.P."/>
            <person name="Bajic V."/>
            <person name="Stingl U."/>
        </authorList>
    </citation>
    <scope>NUCLEOTIDE SEQUENCE [LARGE SCALE GENOMIC DNA]</scope>
    <source>
        <strain evidence="1">SCGC-AAA259E17</strain>
    </source>
</reference>